<dbReference type="SUPFAM" id="SSF51735">
    <property type="entry name" value="NAD(P)-binding Rossmann-fold domains"/>
    <property type="match status" value="1"/>
</dbReference>
<dbReference type="InterPro" id="IPR011032">
    <property type="entry name" value="GroES-like_sf"/>
</dbReference>
<evidence type="ECO:0000256" key="1">
    <source>
        <dbReference type="ARBA" id="ARBA00022857"/>
    </source>
</evidence>
<gene>
    <name evidence="4" type="ORF">HCU74_00295</name>
</gene>
<dbReference type="Proteomes" id="UP000765845">
    <property type="component" value="Unassembled WGS sequence"/>
</dbReference>
<protein>
    <submittedName>
        <fullName evidence="4">Zinc-binding dehydrogenase</fullName>
    </submittedName>
</protein>
<comment type="caution">
    <text evidence="4">The sequence shown here is derived from an EMBL/GenBank/DDBJ whole genome shotgun (WGS) entry which is preliminary data.</text>
</comment>
<dbReference type="PROSITE" id="PS01162">
    <property type="entry name" value="QOR_ZETA_CRYSTAL"/>
    <property type="match status" value="1"/>
</dbReference>
<dbReference type="RefSeq" id="WP_168448406.1">
    <property type="nucleotide sequence ID" value="NZ_JAAWWK010000001.1"/>
</dbReference>
<dbReference type="PANTHER" id="PTHR48106">
    <property type="entry name" value="QUINONE OXIDOREDUCTASE PIG3-RELATED"/>
    <property type="match status" value="1"/>
</dbReference>
<dbReference type="Pfam" id="PF13602">
    <property type="entry name" value="ADH_zinc_N_2"/>
    <property type="match status" value="1"/>
</dbReference>
<proteinExistence type="predicted"/>
<dbReference type="InterPro" id="IPR013154">
    <property type="entry name" value="ADH-like_N"/>
</dbReference>
<keyword evidence="1" id="KW-0521">NADP</keyword>
<name>A0ABX1GB75_9GAMM</name>
<reference evidence="4 5" key="1">
    <citation type="submission" date="2020-04" db="EMBL/GenBank/DDBJ databases">
        <authorList>
            <person name="Yoon J."/>
        </authorList>
    </citation>
    <scope>NUCLEOTIDE SEQUENCE [LARGE SCALE GENOMIC DNA]</scope>
    <source>
        <strain evidence="4 5">KMU-166</strain>
    </source>
</reference>
<dbReference type="Gene3D" id="3.90.180.10">
    <property type="entry name" value="Medium-chain alcohol dehydrogenases, catalytic domain"/>
    <property type="match status" value="1"/>
</dbReference>
<feature type="domain" description="Enoyl reductase (ER)" evidence="3">
    <location>
        <begin position="16"/>
        <end position="335"/>
    </location>
</feature>
<keyword evidence="5" id="KW-1185">Reference proteome</keyword>
<organism evidence="4 5">
    <name type="scientific">Spongiibacter thalassae</name>
    <dbReference type="NCBI Taxonomy" id="2721624"/>
    <lineage>
        <taxon>Bacteria</taxon>
        <taxon>Pseudomonadati</taxon>
        <taxon>Pseudomonadota</taxon>
        <taxon>Gammaproteobacteria</taxon>
        <taxon>Cellvibrionales</taxon>
        <taxon>Spongiibacteraceae</taxon>
        <taxon>Spongiibacter</taxon>
    </lineage>
</organism>
<dbReference type="EMBL" id="JAAWWK010000001">
    <property type="protein sequence ID" value="NKI15848.1"/>
    <property type="molecule type" value="Genomic_DNA"/>
</dbReference>
<dbReference type="Pfam" id="PF08240">
    <property type="entry name" value="ADH_N"/>
    <property type="match status" value="1"/>
</dbReference>
<evidence type="ECO:0000313" key="4">
    <source>
        <dbReference type="EMBL" id="NKI15848.1"/>
    </source>
</evidence>
<dbReference type="Gene3D" id="3.40.50.720">
    <property type="entry name" value="NAD(P)-binding Rossmann-like Domain"/>
    <property type="match status" value="1"/>
</dbReference>
<sequence>MSKQAQHKHVMLTGYGGVDQLNVVDADIPTPQKGELLIRVEFAGVAFADVMMRYGKYPGAPKLPFTPGYDVVGIVEQAPIDSAFSEGTRVVALTQFGGYAQYVVADQRGVVAVPDSVAPEKAVCLGLNYLTAYQMLYRTCHLKPNDTLLIHSAAGGVGSAVLQLGRHLELKLYGTASSPKHNLLKQYACVPIDYRNDDFVQVCSALEPKGFDVILDPIGPSNWKRSKQLLKKGGQLVGYGNLGLHDKERNTMSGGLLALLVGALSVKMTMLRSRFSFYGVSVGNLVKTQTDLKALLSLAAAQKIDPVIAEILPLAQVQLAHEKLASGAVAGKIILDCR</sequence>
<evidence type="ECO:0000259" key="3">
    <source>
        <dbReference type="SMART" id="SM00829"/>
    </source>
</evidence>
<dbReference type="InterPro" id="IPR036291">
    <property type="entry name" value="NAD(P)-bd_dom_sf"/>
</dbReference>
<dbReference type="InterPro" id="IPR020843">
    <property type="entry name" value="ER"/>
</dbReference>
<dbReference type="SUPFAM" id="SSF50129">
    <property type="entry name" value="GroES-like"/>
    <property type="match status" value="1"/>
</dbReference>
<dbReference type="SMART" id="SM00829">
    <property type="entry name" value="PKS_ER"/>
    <property type="match status" value="1"/>
</dbReference>
<dbReference type="PANTHER" id="PTHR48106:SF18">
    <property type="entry name" value="QUINONE OXIDOREDUCTASE PIG3"/>
    <property type="match status" value="1"/>
</dbReference>
<keyword evidence="2" id="KW-0560">Oxidoreductase</keyword>
<dbReference type="InterPro" id="IPR002364">
    <property type="entry name" value="Quin_OxRdtase/zeta-crystal_CS"/>
</dbReference>
<evidence type="ECO:0000313" key="5">
    <source>
        <dbReference type="Proteomes" id="UP000765845"/>
    </source>
</evidence>
<evidence type="ECO:0000256" key="2">
    <source>
        <dbReference type="ARBA" id="ARBA00023002"/>
    </source>
</evidence>
<accession>A0ABX1GB75</accession>